<dbReference type="Proteomes" id="UP000008694">
    <property type="component" value="Unassembled WGS sequence"/>
</dbReference>
<dbReference type="AlphaFoldDB" id="D7LVZ8"/>
<evidence type="ECO:0000313" key="1">
    <source>
        <dbReference type="EMBL" id="EFH54444.1"/>
    </source>
</evidence>
<dbReference type="EMBL" id="GL348717">
    <property type="protein sequence ID" value="EFH54444.1"/>
    <property type="molecule type" value="Genomic_DNA"/>
</dbReference>
<accession>D7LVZ8</accession>
<proteinExistence type="predicted"/>
<sequence>MDERRAVVQVEELHLRKGGKEAEKVRGVCNQVFAVRVSETLWAFKALWGSTPFTGPPFV</sequence>
<dbReference type="HOGENOM" id="CLU_3053103_0_0_1"/>
<gene>
    <name evidence="1" type="ORF">ARALYDRAFT_907278</name>
</gene>
<keyword evidence="2" id="KW-1185">Reference proteome</keyword>
<name>D7LVZ8_ARALL</name>
<reference evidence="2" key="1">
    <citation type="journal article" date="2011" name="Nat. Genet.">
        <title>The Arabidopsis lyrata genome sequence and the basis of rapid genome size change.</title>
        <authorList>
            <person name="Hu T.T."/>
            <person name="Pattyn P."/>
            <person name="Bakker E.G."/>
            <person name="Cao J."/>
            <person name="Cheng J.-F."/>
            <person name="Clark R.M."/>
            <person name="Fahlgren N."/>
            <person name="Fawcett J.A."/>
            <person name="Grimwood J."/>
            <person name="Gundlach H."/>
            <person name="Haberer G."/>
            <person name="Hollister J.D."/>
            <person name="Ossowski S."/>
            <person name="Ottilar R.P."/>
            <person name="Salamov A.A."/>
            <person name="Schneeberger K."/>
            <person name="Spannagl M."/>
            <person name="Wang X."/>
            <person name="Yang L."/>
            <person name="Nasrallah M.E."/>
            <person name="Bergelson J."/>
            <person name="Carrington J.C."/>
            <person name="Gaut B.S."/>
            <person name="Schmutz J."/>
            <person name="Mayer K.F.X."/>
            <person name="Van de Peer Y."/>
            <person name="Grigoriev I.V."/>
            <person name="Nordborg M."/>
            <person name="Weigel D."/>
            <person name="Guo Y.-L."/>
        </authorList>
    </citation>
    <scope>NUCLEOTIDE SEQUENCE [LARGE SCALE GENOMIC DNA]</scope>
    <source>
        <strain evidence="2">cv. MN47</strain>
    </source>
</reference>
<dbReference type="Gramene" id="scaffold_502982.1">
    <property type="protein sequence ID" value="scaffold_502982.1"/>
    <property type="gene ID" value="scaffold_502982.1"/>
</dbReference>
<protein>
    <submittedName>
        <fullName evidence="1">Uncharacterized protein</fullName>
    </submittedName>
</protein>
<evidence type="ECO:0000313" key="2">
    <source>
        <dbReference type="Proteomes" id="UP000008694"/>
    </source>
</evidence>
<organism evidence="2">
    <name type="scientific">Arabidopsis lyrata subsp. lyrata</name>
    <name type="common">Lyre-leaved rock-cress</name>
    <dbReference type="NCBI Taxonomy" id="81972"/>
    <lineage>
        <taxon>Eukaryota</taxon>
        <taxon>Viridiplantae</taxon>
        <taxon>Streptophyta</taxon>
        <taxon>Embryophyta</taxon>
        <taxon>Tracheophyta</taxon>
        <taxon>Spermatophyta</taxon>
        <taxon>Magnoliopsida</taxon>
        <taxon>eudicotyledons</taxon>
        <taxon>Gunneridae</taxon>
        <taxon>Pentapetalae</taxon>
        <taxon>rosids</taxon>
        <taxon>malvids</taxon>
        <taxon>Brassicales</taxon>
        <taxon>Brassicaceae</taxon>
        <taxon>Camelineae</taxon>
        <taxon>Arabidopsis</taxon>
    </lineage>
</organism>